<sequence>MADTDLKLGPLTLYTEPEPAIPDPLQQARVVADFLQNLDKYMSTRRDAEDYQRLRSGELETFFRQYTKEEVEAEQRRLTFYDHEGQPRPMYNDEVLRRGLLPPEDQLLYWYRTARAHQWGTNNSLPISWAEWNQYRQRVPVTQVKSIADLLHDPQAKTRSADIQADILARAAVTVRSLTALEISSLAKALLQGMVTSARIGLPIHSNTPVQLPERIPMWAWEEGLHIIVPYWWELKNAVEAGDDLSPYPAHLQRMLSAPPYALIDRASRDGRNWKHDPTEDLFPYFEDGRTDGMRIIYGATVEPGEDIQVAAKAAVEQVNRLDDRTADVWRVILWKASEKGISNSNFYTRIRIDTREVAQALGYKKHHKGGMKPEHLLEVHNALVHLERMKLYMTPDVKGTLEHTAGQTAGKRKKQQLTKAREEKVISVMAREVDRDLFGQECHMVWELALGDWVSFFPHSYAPMFKALVELPSRSGVHKWAKRIGTELVLHYRQDVKGTKVKRLRWRTILDRAGLMHEVDELRQSPSRSRITKYAEGALDALKEIGVVHDWQINPRDLARINDGLGKPGNFDTWLEAMVEITPPPEVLEILDTIPPRKRKT</sequence>
<dbReference type="EMBL" id="BNAJ01000023">
    <property type="protein sequence ID" value="GHF65121.1"/>
    <property type="molecule type" value="Genomic_DNA"/>
</dbReference>
<keyword evidence="4" id="KW-1185">Reference proteome</keyword>
<proteinExistence type="predicted"/>
<gene>
    <name evidence="1" type="ORF">GCM10017781_46070</name>
    <name evidence="2" type="ORF">HNQ07_004695</name>
</gene>
<dbReference type="EMBL" id="JACHFK010000023">
    <property type="protein sequence ID" value="MBB5379180.1"/>
    <property type="molecule type" value="Genomic_DNA"/>
</dbReference>
<protein>
    <submittedName>
        <fullName evidence="2">Uncharacterized protein</fullName>
    </submittedName>
</protein>
<evidence type="ECO:0000313" key="3">
    <source>
        <dbReference type="Proteomes" id="UP000539473"/>
    </source>
</evidence>
<evidence type="ECO:0000313" key="1">
    <source>
        <dbReference type="EMBL" id="GHF65121.1"/>
    </source>
</evidence>
<name>A0A7W8KJ85_9DEIO</name>
<dbReference type="Proteomes" id="UP000619376">
    <property type="component" value="Unassembled WGS sequence"/>
</dbReference>
<evidence type="ECO:0000313" key="4">
    <source>
        <dbReference type="Proteomes" id="UP000619376"/>
    </source>
</evidence>
<reference evidence="1" key="4">
    <citation type="submission" date="2024-05" db="EMBL/GenBank/DDBJ databases">
        <authorList>
            <person name="Sun Q."/>
            <person name="Zhou Y."/>
        </authorList>
    </citation>
    <scope>NUCLEOTIDE SEQUENCE</scope>
    <source>
        <strain evidence="1">CGMCC 1.18437</strain>
    </source>
</reference>
<dbReference type="AlphaFoldDB" id="A0A7W8KJ85"/>
<dbReference type="RefSeq" id="WP_184116279.1">
    <property type="nucleotide sequence ID" value="NZ_BNAJ01000023.1"/>
</dbReference>
<accession>A0A7W8KJ85</accession>
<evidence type="ECO:0000313" key="2">
    <source>
        <dbReference type="EMBL" id="MBB5379180.1"/>
    </source>
</evidence>
<comment type="caution">
    <text evidence="2">The sequence shown here is derived from an EMBL/GenBank/DDBJ whole genome shotgun (WGS) entry which is preliminary data.</text>
</comment>
<organism evidence="2 3">
    <name type="scientific">Deinococcus metalli</name>
    <dbReference type="NCBI Taxonomy" id="1141878"/>
    <lineage>
        <taxon>Bacteria</taxon>
        <taxon>Thermotogati</taxon>
        <taxon>Deinococcota</taxon>
        <taxon>Deinococci</taxon>
        <taxon>Deinococcales</taxon>
        <taxon>Deinococcaceae</taxon>
        <taxon>Deinococcus</taxon>
    </lineage>
</organism>
<dbReference type="Proteomes" id="UP000539473">
    <property type="component" value="Unassembled WGS sequence"/>
</dbReference>
<reference evidence="4" key="2">
    <citation type="journal article" date="2019" name="Int. J. Syst. Evol. Microbiol.">
        <title>The Global Catalogue of Microorganisms (GCM) 10K type strain sequencing project: providing services to taxonomists for standard genome sequencing and annotation.</title>
        <authorList>
            <consortium name="The Broad Institute Genomics Platform"/>
            <consortium name="The Broad Institute Genome Sequencing Center for Infectious Disease"/>
            <person name="Wu L."/>
            <person name="Ma J."/>
        </authorList>
    </citation>
    <scope>NUCLEOTIDE SEQUENCE [LARGE SCALE GENOMIC DNA]</scope>
    <source>
        <strain evidence="4">CGMCC 1.18437</strain>
    </source>
</reference>
<reference evidence="2 3" key="3">
    <citation type="submission" date="2020-08" db="EMBL/GenBank/DDBJ databases">
        <title>Genomic Encyclopedia of Type Strains, Phase IV (KMG-IV): sequencing the most valuable type-strain genomes for metagenomic binning, comparative biology and taxonomic classification.</title>
        <authorList>
            <person name="Goeker M."/>
        </authorList>
    </citation>
    <scope>NUCLEOTIDE SEQUENCE [LARGE SCALE GENOMIC DNA]</scope>
    <source>
        <strain evidence="2 3">DSM 27521</strain>
    </source>
</reference>
<reference evidence="1" key="1">
    <citation type="journal article" date="2014" name="Int. J. Syst. Evol. Microbiol.">
        <title>Complete genome of a new Firmicutes species belonging to the dominant human colonic microbiota ('Ruminococcus bicirculans') reveals two chromosomes and a selective capacity to utilize plant glucans.</title>
        <authorList>
            <consortium name="NISC Comparative Sequencing Program"/>
            <person name="Wegmann U."/>
            <person name="Louis P."/>
            <person name="Goesmann A."/>
            <person name="Henrissat B."/>
            <person name="Duncan S.H."/>
            <person name="Flint H.J."/>
        </authorList>
    </citation>
    <scope>NUCLEOTIDE SEQUENCE</scope>
    <source>
        <strain evidence="1">CGMCC 1.18437</strain>
    </source>
</reference>